<gene>
    <name evidence="1" type="ORF">BSK47_29560</name>
</gene>
<evidence type="ECO:0008006" key="3">
    <source>
        <dbReference type="Google" id="ProtNLM"/>
    </source>
</evidence>
<evidence type="ECO:0000313" key="2">
    <source>
        <dbReference type="Proteomes" id="UP000187323"/>
    </source>
</evidence>
<protein>
    <recommendedName>
        <fullName evidence="3">DUF551 domain-containing protein</fullName>
    </recommendedName>
</protein>
<dbReference type="RefSeq" id="WP_076138656.1">
    <property type="nucleotide sequence ID" value="NZ_MPTO01000042.1"/>
</dbReference>
<dbReference type="AlphaFoldDB" id="A0AB36J4B0"/>
<evidence type="ECO:0000313" key="1">
    <source>
        <dbReference type="EMBL" id="OME11057.1"/>
    </source>
</evidence>
<reference evidence="1 2" key="1">
    <citation type="submission" date="2016-10" db="EMBL/GenBank/DDBJ databases">
        <title>Paenibacillus species isolates.</title>
        <authorList>
            <person name="Beno S.M."/>
        </authorList>
    </citation>
    <scope>NUCLEOTIDE SEQUENCE [LARGE SCALE GENOMIC DNA]</scope>
    <source>
        <strain evidence="1 2">FSL H7-0918</strain>
    </source>
</reference>
<organism evidence="1 2">
    <name type="scientific">Paenibacillus odorifer</name>
    <dbReference type="NCBI Taxonomy" id="189426"/>
    <lineage>
        <taxon>Bacteria</taxon>
        <taxon>Bacillati</taxon>
        <taxon>Bacillota</taxon>
        <taxon>Bacilli</taxon>
        <taxon>Bacillales</taxon>
        <taxon>Paenibacillaceae</taxon>
        <taxon>Paenibacillus</taxon>
    </lineage>
</organism>
<dbReference type="EMBL" id="MPTO01000042">
    <property type="protein sequence ID" value="OME11057.1"/>
    <property type="molecule type" value="Genomic_DNA"/>
</dbReference>
<comment type="caution">
    <text evidence="1">The sequence shown here is derived from an EMBL/GenBank/DDBJ whole genome shotgun (WGS) entry which is preliminary data.</text>
</comment>
<proteinExistence type="predicted"/>
<name>A0AB36J4B0_9BACL</name>
<accession>A0AB36J4B0</accession>
<dbReference type="Proteomes" id="UP000187323">
    <property type="component" value="Unassembled WGS sequence"/>
</dbReference>
<sequence>MTQTPQHPPMTYEQLQQSHDEWRMLAMHNYGVAKAAEEREQKLIDIMYIIAFESDDERTQKYAAQMLSTLYPDTPAQPAPKTEVTASSIDEWHEDHGDVLWWTFPIEESPYCGSPLDVDWPGYHTHWTPLVLPAAPAPKEGNTE</sequence>